<accession>K0T6B0</accession>
<dbReference type="EMBL" id="AGNL01010774">
    <property type="protein sequence ID" value="EJK68851.1"/>
    <property type="molecule type" value="Genomic_DNA"/>
</dbReference>
<dbReference type="AlphaFoldDB" id="K0T6B0"/>
<gene>
    <name evidence="1" type="ORF">THAOC_09935</name>
</gene>
<evidence type="ECO:0000313" key="1">
    <source>
        <dbReference type="EMBL" id="EJK68851.1"/>
    </source>
</evidence>
<comment type="caution">
    <text evidence="1">The sequence shown here is derived from an EMBL/GenBank/DDBJ whole genome shotgun (WGS) entry which is preliminary data.</text>
</comment>
<dbReference type="Proteomes" id="UP000266841">
    <property type="component" value="Unassembled WGS sequence"/>
</dbReference>
<evidence type="ECO:0000313" key="2">
    <source>
        <dbReference type="Proteomes" id="UP000266841"/>
    </source>
</evidence>
<reference evidence="1 2" key="1">
    <citation type="journal article" date="2012" name="Genome Biol.">
        <title>Genome and low-iron response of an oceanic diatom adapted to chronic iron limitation.</title>
        <authorList>
            <person name="Lommer M."/>
            <person name="Specht M."/>
            <person name="Roy A.S."/>
            <person name="Kraemer L."/>
            <person name="Andreson R."/>
            <person name="Gutowska M.A."/>
            <person name="Wolf J."/>
            <person name="Bergner S.V."/>
            <person name="Schilhabel M.B."/>
            <person name="Klostermeier U.C."/>
            <person name="Beiko R.G."/>
            <person name="Rosenstiel P."/>
            <person name="Hippler M."/>
            <person name="Laroche J."/>
        </authorList>
    </citation>
    <scope>NUCLEOTIDE SEQUENCE [LARGE SCALE GENOMIC DNA]</scope>
    <source>
        <strain evidence="1 2">CCMP1005</strain>
    </source>
</reference>
<protein>
    <submittedName>
        <fullName evidence="1">Uncharacterized protein</fullName>
    </submittedName>
</protein>
<proteinExistence type="predicted"/>
<organism evidence="1 2">
    <name type="scientific">Thalassiosira oceanica</name>
    <name type="common">Marine diatom</name>
    <dbReference type="NCBI Taxonomy" id="159749"/>
    <lineage>
        <taxon>Eukaryota</taxon>
        <taxon>Sar</taxon>
        <taxon>Stramenopiles</taxon>
        <taxon>Ochrophyta</taxon>
        <taxon>Bacillariophyta</taxon>
        <taxon>Coscinodiscophyceae</taxon>
        <taxon>Thalassiosirophycidae</taxon>
        <taxon>Thalassiosirales</taxon>
        <taxon>Thalassiosiraceae</taxon>
        <taxon>Thalassiosira</taxon>
    </lineage>
</organism>
<sequence length="68" mass="7740">MRSAFVDAIEAYEKEIVRPPRLDQVADAVDIMLKVASSVPNAVNGRPDWPLLRYRYCSNRPFCTREAA</sequence>
<name>K0T6B0_THAOC</name>
<keyword evidence="2" id="KW-1185">Reference proteome</keyword>